<dbReference type="SUPFAM" id="SSF47741">
    <property type="entry name" value="CO dehydrogenase ISP C-domain like"/>
    <property type="match status" value="1"/>
</dbReference>
<gene>
    <name evidence="8" type="ORF">CAL28_22190</name>
</gene>
<dbReference type="InterPro" id="IPR006058">
    <property type="entry name" value="2Fe2S_fd_BS"/>
</dbReference>
<dbReference type="PANTHER" id="PTHR44379">
    <property type="entry name" value="OXIDOREDUCTASE WITH IRON-SULFUR SUBUNIT"/>
    <property type="match status" value="1"/>
</dbReference>
<reference evidence="9" key="1">
    <citation type="submission" date="2017-05" db="EMBL/GenBank/DDBJ databases">
        <title>Complete and WGS of Bordetella genogroups.</title>
        <authorList>
            <person name="Spilker T."/>
            <person name="Lipuma J."/>
        </authorList>
    </citation>
    <scope>NUCLEOTIDE SEQUENCE [LARGE SCALE GENOMIC DNA]</scope>
    <source>
        <strain evidence="9">AU8856</strain>
    </source>
</reference>
<dbReference type="OrthoDB" id="9179439at2"/>
<dbReference type="PANTHER" id="PTHR44379:SF6">
    <property type="entry name" value="BLR6046 PROTEIN"/>
    <property type="match status" value="1"/>
</dbReference>
<dbReference type="InterPro" id="IPR051452">
    <property type="entry name" value="Diverse_Oxidoreductases"/>
</dbReference>
<dbReference type="InterPro" id="IPR002888">
    <property type="entry name" value="2Fe-2S-bd"/>
</dbReference>
<keyword evidence="1" id="KW-0001">2Fe-2S</keyword>
<accession>A0A261UJY2</accession>
<proteinExistence type="predicted"/>
<dbReference type="Proteomes" id="UP000215767">
    <property type="component" value="Unassembled WGS sequence"/>
</dbReference>
<evidence type="ECO:0000256" key="2">
    <source>
        <dbReference type="ARBA" id="ARBA00022723"/>
    </source>
</evidence>
<dbReference type="Gene3D" id="3.10.20.30">
    <property type="match status" value="1"/>
</dbReference>
<dbReference type="Pfam" id="PF01799">
    <property type="entry name" value="Fer2_2"/>
    <property type="match status" value="1"/>
</dbReference>
<dbReference type="Pfam" id="PF00111">
    <property type="entry name" value="Fer2"/>
    <property type="match status" value="1"/>
</dbReference>
<evidence type="ECO:0000256" key="4">
    <source>
        <dbReference type="ARBA" id="ARBA00023004"/>
    </source>
</evidence>
<dbReference type="SUPFAM" id="SSF54292">
    <property type="entry name" value="2Fe-2S ferredoxin-like"/>
    <property type="match status" value="1"/>
</dbReference>
<dbReference type="PROSITE" id="PS51085">
    <property type="entry name" value="2FE2S_FER_2"/>
    <property type="match status" value="1"/>
</dbReference>
<dbReference type="AlphaFoldDB" id="A0A261UJY2"/>
<feature type="domain" description="2Fe-2S ferredoxin-type" evidence="7">
    <location>
        <begin position="5"/>
        <end position="81"/>
    </location>
</feature>
<sequence>MAEHAAIAFTLNGRPAQLSVDGERRLLDVLRNDLDLKSSHYGCGSGECGACFVLLDDRAVPACDTPMWAVAGKRVVTSEGLGTPRDPHPLQAAFIAEQAAQCGYCTSGMLIAGAALLQRCPRPSDVQIREGMERNLCRCGTQLRVIKAIRRAAKVSAGGPDGSDADAANRGQGDDSR</sequence>
<dbReference type="RefSeq" id="WP_094843337.1">
    <property type="nucleotide sequence ID" value="NZ_NEVS01000004.1"/>
</dbReference>
<evidence type="ECO:0000256" key="5">
    <source>
        <dbReference type="ARBA" id="ARBA00023014"/>
    </source>
</evidence>
<dbReference type="InterPro" id="IPR001041">
    <property type="entry name" value="2Fe-2S_ferredoxin-type"/>
</dbReference>
<evidence type="ECO:0000259" key="7">
    <source>
        <dbReference type="PROSITE" id="PS51085"/>
    </source>
</evidence>
<evidence type="ECO:0000313" key="8">
    <source>
        <dbReference type="EMBL" id="OZI61951.1"/>
    </source>
</evidence>
<dbReference type="InterPro" id="IPR036010">
    <property type="entry name" value="2Fe-2S_ferredoxin-like_sf"/>
</dbReference>
<comment type="caution">
    <text evidence="8">The sequence shown here is derived from an EMBL/GenBank/DDBJ whole genome shotgun (WGS) entry which is preliminary data.</text>
</comment>
<evidence type="ECO:0000256" key="6">
    <source>
        <dbReference type="SAM" id="MobiDB-lite"/>
    </source>
</evidence>
<dbReference type="GO" id="GO:0016491">
    <property type="term" value="F:oxidoreductase activity"/>
    <property type="evidence" value="ECO:0007669"/>
    <property type="project" value="UniProtKB-KW"/>
</dbReference>
<keyword evidence="9" id="KW-1185">Reference proteome</keyword>
<dbReference type="InterPro" id="IPR036884">
    <property type="entry name" value="2Fe-2S-bd_dom_sf"/>
</dbReference>
<dbReference type="CDD" id="cd00207">
    <property type="entry name" value="fer2"/>
    <property type="match status" value="1"/>
</dbReference>
<keyword evidence="2" id="KW-0479">Metal-binding</keyword>
<evidence type="ECO:0000256" key="1">
    <source>
        <dbReference type="ARBA" id="ARBA00022714"/>
    </source>
</evidence>
<keyword evidence="3" id="KW-0560">Oxidoreductase</keyword>
<dbReference type="PROSITE" id="PS00197">
    <property type="entry name" value="2FE2S_FER_1"/>
    <property type="match status" value="1"/>
</dbReference>
<dbReference type="Gene3D" id="1.10.150.120">
    <property type="entry name" value="[2Fe-2S]-binding domain"/>
    <property type="match status" value="1"/>
</dbReference>
<dbReference type="InterPro" id="IPR012675">
    <property type="entry name" value="Beta-grasp_dom_sf"/>
</dbReference>
<dbReference type="GO" id="GO:0046872">
    <property type="term" value="F:metal ion binding"/>
    <property type="evidence" value="ECO:0007669"/>
    <property type="project" value="UniProtKB-KW"/>
</dbReference>
<feature type="region of interest" description="Disordered" evidence="6">
    <location>
        <begin position="154"/>
        <end position="177"/>
    </location>
</feature>
<evidence type="ECO:0000313" key="9">
    <source>
        <dbReference type="Proteomes" id="UP000215767"/>
    </source>
</evidence>
<dbReference type="GO" id="GO:0051537">
    <property type="term" value="F:2 iron, 2 sulfur cluster binding"/>
    <property type="evidence" value="ECO:0007669"/>
    <property type="project" value="UniProtKB-KW"/>
</dbReference>
<keyword evidence="4" id="KW-0408">Iron</keyword>
<protein>
    <submittedName>
        <fullName evidence="8">(2Fe-2S)-binding protein</fullName>
    </submittedName>
</protein>
<organism evidence="8 9">
    <name type="scientific">Bordetella genomosp. 11</name>
    <dbReference type="NCBI Taxonomy" id="1416808"/>
    <lineage>
        <taxon>Bacteria</taxon>
        <taxon>Pseudomonadati</taxon>
        <taxon>Pseudomonadota</taxon>
        <taxon>Betaproteobacteria</taxon>
        <taxon>Burkholderiales</taxon>
        <taxon>Alcaligenaceae</taxon>
        <taxon>Bordetella</taxon>
    </lineage>
</organism>
<dbReference type="EMBL" id="NEVS01000004">
    <property type="protein sequence ID" value="OZI61951.1"/>
    <property type="molecule type" value="Genomic_DNA"/>
</dbReference>
<name>A0A261UJY2_9BORD</name>
<evidence type="ECO:0000256" key="3">
    <source>
        <dbReference type="ARBA" id="ARBA00023002"/>
    </source>
</evidence>
<keyword evidence="5" id="KW-0411">Iron-sulfur</keyword>